<comment type="caution">
    <text evidence="2">The sequence shown here is derived from an EMBL/GenBank/DDBJ whole genome shotgun (WGS) entry which is preliminary data.</text>
</comment>
<reference evidence="2" key="1">
    <citation type="submission" date="2022-06" db="EMBL/GenBank/DDBJ databases">
        <title>Solitalea sp. MAHUQ-68 isolated from rhizospheric soil.</title>
        <authorList>
            <person name="Huq M.A."/>
        </authorList>
    </citation>
    <scope>NUCLEOTIDE SEQUENCE</scope>
    <source>
        <strain evidence="2">MAHUQ-68</strain>
    </source>
</reference>
<keyword evidence="3" id="KW-1185">Reference proteome</keyword>
<dbReference type="EMBL" id="JAMWYS010000058">
    <property type="protein sequence ID" value="MCO4294536.1"/>
    <property type="molecule type" value="Genomic_DNA"/>
</dbReference>
<dbReference type="Proteomes" id="UP001155182">
    <property type="component" value="Unassembled WGS sequence"/>
</dbReference>
<protein>
    <submittedName>
        <fullName evidence="2">Uncharacterized protein</fullName>
    </submittedName>
</protein>
<gene>
    <name evidence="2" type="ORF">NF867_16860</name>
</gene>
<sequence length="156" mass="17840">MKKLTLSLFVSLFAVFITQKSFAQDAKSQLEVTRSALQTMKQDVVSQAMNLTEEQSTVFWPLYREFQTAKASLNDQSIKLIEDYAKSYDTITDDEALALTKQFQSIQKQHLSLENKYIKKFQKVLPGKVVAKYFQTENKLEAIAKYDLAGSIPLIK</sequence>
<organism evidence="2 3">
    <name type="scientific">Solitalea agri</name>
    <dbReference type="NCBI Taxonomy" id="2953739"/>
    <lineage>
        <taxon>Bacteria</taxon>
        <taxon>Pseudomonadati</taxon>
        <taxon>Bacteroidota</taxon>
        <taxon>Sphingobacteriia</taxon>
        <taxon>Sphingobacteriales</taxon>
        <taxon>Sphingobacteriaceae</taxon>
        <taxon>Solitalea</taxon>
    </lineage>
</organism>
<proteinExistence type="predicted"/>
<dbReference type="RefSeq" id="WP_252589568.1">
    <property type="nucleotide sequence ID" value="NZ_JAMWYS010000058.1"/>
</dbReference>
<name>A0A9X2JGL4_9SPHI</name>
<evidence type="ECO:0000256" key="1">
    <source>
        <dbReference type="SAM" id="SignalP"/>
    </source>
</evidence>
<evidence type="ECO:0000313" key="2">
    <source>
        <dbReference type="EMBL" id="MCO4294536.1"/>
    </source>
</evidence>
<accession>A0A9X2JGL4</accession>
<keyword evidence="1" id="KW-0732">Signal</keyword>
<feature type="chain" id="PRO_5040980576" evidence="1">
    <location>
        <begin position="24"/>
        <end position="156"/>
    </location>
</feature>
<dbReference type="AlphaFoldDB" id="A0A9X2JGL4"/>
<evidence type="ECO:0000313" key="3">
    <source>
        <dbReference type="Proteomes" id="UP001155182"/>
    </source>
</evidence>
<feature type="signal peptide" evidence="1">
    <location>
        <begin position="1"/>
        <end position="23"/>
    </location>
</feature>